<comment type="caution">
    <text evidence="1">The sequence shown here is derived from an EMBL/GenBank/DDBJ whole genome shotgun (WGS) entry which is preliminary data.</text>
</comment>
<dbReference type="EMBL" id="VSSQ01038465">
    <property type="protein sequence ID" value="MPM91407.1"/>
    <property type="molecule type" value="Genomic_DNA"/>
</dbReference>
<gene>
    <name evidence="1" type="ORF">SDC9_138536</name>
</gene>
<name>A0A645DQ08_9ZZZZ</name>
<reference evidence="1" key="1">
    <citation type="submission" date="2019-08" db="EMBL/GenBank/DDBJ databases">
        <authorList>
            <person name="Kucharzyk K."/>
            <person name="Murdoch R.W."/>
            <person name="Higgins S."/>
            <person name="Loffler F."/>
        </authorList>
    </citation>
    <scope>NUCLEOTIDE SEQUENCE</scope>
</reference>
<evidence type="ECO:0000313" key="1">
    <source>
        <dbReference type="EMBL" id="MPM91407.1"/>
    </source>
</evidence>
<sequence length="208" mass="22139">MAEDFLVGQEVHFGAAFFGFADDFQRRNLDAVAGFEHAVHRHATAEFHEVLFAIAANGQAQELGQCIDAGNADTVQTTGHLVRVLVELAASVQLSQRDFSRRALRLVLVVHLDAGRDAAAVVDDGNRVVGVDGDDDVVAMPGQRFVDGVVDDFENQVVQAGTVGGVADVHAGTLAHGLQTFKDLDAGFAIGRRGALRDVLFTHCFGST</sequence>
<protein>
    <submittedName>
        <fullName evidence="1">Uncharacterized protein</fullName>
    </submittedName>
</protein>
<organism evidence="1">
    <name type="scientific">bioreactor metagenome</name>
    <dbReference type="NCBI Taxonomy" id="1076179"/>
    <lineage>
        <taxon>unclassified sequences</taxon>
        <taxon>metagenomes</taxon>
        <taxon>ecological metagenomes</taxon>
    </lineage>
</organism>
<dbReference type="AlphaFoldDB" id="A0A645DQ08"/>
<proteinExistence type="predicted"/>
<accession>A0A645DQ08</accession>